<dbReference type="InterPro" id="IPR000453">
    <property type="entry name" value="Chorismate_synth"/>
</dbReference>
<evidence type="ECO:0000256" key="9">
    <source>
        <dbReference type="ARBA" id="ARBA00023141"/>
    </source>
</evidence>
<evidence type="ECO:0000256" key="7">
    <source>
        <dbReference type="ARBA" id="ARBA00022827"/>
    </source>
</evidence>
<dbReference type="NCBIfam" id="NF003793">
    <property type="entry name" value="PRK05382.1"/>
    <property type="match status" value="1"/>
</dbReference>
<name>A0ABS1T658_9CLOT</name>
<dbReference type="HAMAP" id="MF_00300">
    <property type="entry name" value="Chorismate_synth"/>
    <property type="match status" value="1"/>
</dbReference>
<feature type="binding site" evidence="11">
    <location>
        <position position="289"/>
    </location>
    <ligand>
        <name>FMN</name>
        <dbReference type="ChEBI" id="CHEBI:58210"/>
    </ligand>
</feature>
<dbReference type="NCBIfam" id="TIGR00033">
    <property type="entry name" value="aroC"/>
    <property type="match status" value="1"/>
</dbReference>
<evidence type="ECO:0000256" key="3">
    <source>
        <dbReference type="ARBA" id="ARBA00013036"/>
    </source>
</evidence>
<evidence type="ECO:0000256" key="5">
    <source>
        <dbReference type="ARBA" id="ARBA00022630"/>
    </source>
</evidence>
<dbReference type="Proteomes" id="UP000632377">
    <property type="component" value="Unassembled WGS sequence"/>
</dbReference>
<dbReference type="PANTHER" id="PTHR21085">
    <property type="entry name" value="CHORISMATE SYNTHASE"/>
    <property type="match status" value="1"/>
</dbReference>
<evidence type="ECO:0000256" key="12">
    <source>
        <dbReference type="RuleBase" id="RU000605"/>
    </source>
</evidence>
<dbReference type="Gene3D" id="3.60.150.10">
    <property type="entry name" value="Chorismate synthase AroC"/>
    <property type="match status" value="1"/>
</dbReference>
<dbReference type="GO" id="GO:0004107">
    <property type="term" value="F:chorismate synthase activity"/>
    <property type="evidence" value="ECO:0007669"/>
    <property type="project" value="UniProtKB-EC"/>
</dbReference>
<comment type="caution">
    <text evidence="13">The sequence shown here is derived from an EMBL/GenBank/DDBJ whole genome shotgun (WGS) entry which is preliminary data.</text>
</comment>
<protein>
    <recommendedName>
        <fullName evidence="3 11">Chorismate synthase</fullName>
        <shortName evidence="11">CS</shortName>
        <ecNumber evidence="3 11">4.2.3.5</ecNumber>
    </recommendedName>
    <alternativeName>
        <fullName evidence="11">5-enolpyruvylshikimate-3-phosphate phospholyase</fullName>
    </alternativeName>
</protein>
<dbReference type="PROSITE" id="PS00787">
    <property type="entry name" value="CHORISMATE_SYNTHASE_1"/>
    <property type="match status" value="1"/>
</dbReference>
<comment type="cofactor">
    <cofactor evidence="11 12">
        <name>FMNH2</name>
        <dbReference type="ChEBI" id="CHEBI:57618"/>
    </cofactor>
    <text evidence="11 12">Reduced FMN (FMNH(2)).</text>
</comment>
<feature type="binding site" evidence="11">
    <location>
        <begin position="304"/>
        <end position="308"/>
    </location>
    <ligand>
        <name>FMN</name>
        <dbReference type="ChEBI" id="CHEBI:58210"/>
    </ligand>
</feature>
<evidence type="ECO:0000256" key="1">
    <source>
        <dbReference type="ARBA" id="ARBA00005044"/>
    </source>
</evidence>
<feature type="binding site" evidence="11">
    <location>
        <position position="330"/>
    </location>
    <ligand>
        <name>FMN</name>
        <dbReference type="ChEBI" id="CHEBI:58210"/>
    </ligand>
</feature>
<comment type="function">
    <text evidence="11">Catalyzes the anti-1,4-elimination of the C-3 phosphate and the C-6 proR hydrogen from 5-enolpyruvylshikimate-3-phosphate (EPSP) to yield chorismate, which is the branch point compound that serves as the starting substrate for the three terminal pathways of aromatic amino acid biosynthesis. This reaction introduces a second double bond into the aromatic ring system.</text>
</comment>
<dbReference type="PIRSF" id="PIRSF001456">
    <property type="entry name" value="Chorismate_synth"/>
    <property type="match status" value="1"/>
</dbReference>
<keyword evidence="6 11" id="KW-0288">FMN</keyword>
<evidence type="ECO:0000256" key="10">
    <source>
        <dbReference type="ARBA" id="ARBA00023239"/>
    </source>
</evidence>
<organism evidence="13 14">
    <name type="scientific">Clostridium rhizosphaerae</name>
    <dbReference type="NCBI Taxonomy" id="2803861"/>
    <lineage>
        <taxon>Bacteria</taxon>
        <taxon>Bacillati</taxon>
        <taxon>Bacillota</taxon>
        <taxon>Clostridia</taxon>
        <taxon>Eubacteriales</taxon>
        <taxon>Clostridiaceae</taxon>
        <taxon>Clostridium</taxon>
    </lineage>
</organism>
<keyword evidence="4 11" id="KW-0028">Amino-acid biosynthesis</keyword>
<dbReference type="PROSITE" id="PS00788">
    <property type="entry name" value="CHORISMATE_SYNTHASE_2"/>
    <property type="match status" value="1"/>
</dbReference>
<dbReference type="EMBL" id="JAESWC010000002">
    <property type="protein sequence ID" value="MBL4934833.1"/>
    <property type="molecule type" value="Genomic_DNA"/>
</dbReference>
<evidence type="ECO:0000256" key="6">
    <source>
        <dbReference type="ARBA" id="ARBA00022643"/>
    </source>
</evidence>
<keyword evidence="9 11" id="KW-0057">Aromatic amino acid biosynthesis</keyword>
<comment type="pathway">
    <text evidence="1 11 12">Metabolic intermediate biosynthesis; chorismate biosynthesis; chorismate from D-erythrose 4-phosphate and phosphoenolpyruvate: step 7/7.</text>
</comment>
<dbReference type="RefSeq" id="WP_202747476.1">
    <property type="nucleotide sequence ID" value="NZ_JAESWC010000002.1"/>
</dbReference>
<evidence type="ECO:0000256" key="2">
    <source>
        <dbReference type="ARBA" id="ARBA00008014"/>
    </source>
</evidence>
<feature type="binding site" evidence="11">
    <location>
        <position position="40"/>
    </location>
    <ligand>
        <name>NADP(+)</name>
        <dbReference type="ChEBI" id="CHEBI:58349"/>
    </ligand>
</feature>
<evidence type="ECO:0000313" key="14">
    <source>
        <dbReference type="Proteomes" id="UP000632377"/>
    </source>
</evidence>
<dbReference type="Pfam" id="PF01264">
    <property type="entry name" value="Chorismate_synt"/>
    <property type="match status" value="1"/>
</dbReference>
<evidence type="ECO:0000256" key="4">
    <source>
        <dbReference type="ARBA" id="ARBA00022605"/>
    </source>
</evidence>
<accession>A0ABS1T658</accession>
<feature type="binding site" evidence="11">
    <location>
        <position position="46"/>
    </location>
    <ligand>
        <name>NADP(+)</name>
        <dbReference type="ChEBI" id="CHEBI:58349"/>
    </ligand>
</feature>
<comment type="similarity">
    <text evidence="2 11 12">Belongs to the chorismate synthase family.</text>
</comment>
<keyword evidence="5 11" id="KW-0285">Flavoprotein</keyword>
<keyword evidence="7 11" id="KW-0274">FAD</keyword>
<dbReference type="CDD" id="cd07304">
    <property type="entry name" value="Chorismate_synthase"/>
    <property type="match status" value="1"/>
</dbReference>
<sequence>MLRFLDAGESHGKALVSIIEGLPSNIKIDLDYINSELGRRQKGYGRGARMKIEQDKAQIWSGVRGMVTTGSPITMVIYNKDYDNWKDILESKPEEDKKITVPRPGHGDLVGFLKYKTGDIRDVIERTSARETAIRTAVGALCKSILEELDITIRSKVNSIGTIQDEEADLFDNSNYKIIEESELRCYNKNIEAKMKNQIDICKENGDTIGGSIFISMKGIPAGIGSYSQWDRKLDAVLSFAVMSVQGIKAIEFGNGLSQSLTGSRFNDEIYYENNKIERKTNNCGGIEAGVSNGENIELKAFMKPIPTVRQSIASIDLKTKTNVTNRYERSDVCGVVPASIVLENVCAFEILKEMLNKFPGDNFMEFKRSIEQYRNEIYTY</sequence>
<gene>
    <name evidence="11 13" type="primary">aroC</name>
    <name evidence="13" type="ORF">JK636_03575</name>
</gene>
<dbReference type="InterPro" id="IPR035904">
    <property type="entry name" value="Chorismate_synth_AroC_sf"/>
</dbReference>
<keyword evidence="14" id="KW-1185">Reference proteome</keyword>
<evidence type="ECO:0000256" key="8">
    <source>
        <dbReference type="ARBA" id="ARBA00022857"/>
    </source>
</evidence>
<comment type="subunit">
    <text evidence="11">Homotetramer.</text>
</comment>
<dbReference type="SUPFAM" id="SSF103263">
    <property type="entry name" value="Chorismate synthase, AroC"/>
    <property type="match status" value="1"/>
</dbReference>
<dbReference type="PROSITE" id="PS00789">
    <property type="entry name" value="CHORISMATE_SYNTHASE_3"/>
    <property type="match status" value="1"/>
</dbReference>
<proteinExistence type="inferred from homology"/>
<dbReference type="PANTHER" id="PTHR21085:SF0">
    <property type="entry name" value="CHORISMATE SYNTHASE"/>
    <property type="match status" value="1"/>
</dbReference>
<keyword evidence="8 11" id="KW-0521">NADP</keyword>
<comment type="catalytic activity">
    <reaction evidence="11 12">
        <text>5-O-(1-carboxyvinyl)-3-phosphoshikimate = chorismate + phosphate</text>
        <dbReference type="Rhea" id="RHEA:21020"/>
        <dbReference type="ChEBI" id="CHEBI:29748"/>
        <dbReference type="ChEBI" id="CHEBI:43474"/>
        <dbReference type="ChEBI" id="CHEBI:57701"/>
        <dbReference type="EC" id="4.2.3.5"/>
    </reaction>
</comment>
<feature type="binding site" evidence="11">
    <location>
        <begin position="126"/>
        <end position="128"/>
    </location>
    <ligand>
        <name>FMN</name>
        <dbReference type="ChEBI" id="CHEBI:58210"/>
    </ligand>
</feature>
<feature type="binding site" evidence="11">
    <location>
        <begin position="246"/>
        <end position="247"/>
    </location>
    <ligand>
        <name>FMN</name>
        <dbReference type="ChEBI" id="CHEBI:58210"/>
    </ligand>
</feature>
<evidence type="ECO:0000313" key="13">
    <source>
        <dbReference type="EMBL" id="MBL4934833.1"/>
    </source>
</evidence>
<evidence type="ECO:0000256" key="11">
    <source>
        <dbReference type="HAMAP-Rule" id="MF_00300"/>
    </source>
</evidence>
<reference evidence="13 14" key="1">
    <citation type="submission" date="2021-01" db="EMBL/GenBank/DDBJ databases">
        <title>Genome public.</title>
        <authorList>
            <person name="Liu C."/>
            <person name="Sun Q."/>
        </authorList>
    </citation>
    <scope>NUCLEOTIDE SEQUENCE [LARGE SCALE GENOMIC DNA]</scope>
    <source>
        <strain evidence="13 14">YIM B02515</strain>
    </source>
</reference>
<dbReference type="InterPro" id="IPR020541">
    <property type="entry name" value="Chorismate_synthase_CS"/>
</dbReference>
<dbReference type="EC" id="4.2.3.5" evidence="3 11"/>
<keyword evidence="10 11" id="KW-0456">Lyase</keyword>